<sequence length="317" mass="33555">MPLEDPNPGPDEHPPGHVPLAPGADAAPTVPMAAPAGAYRVWLGDDAGALIDPPGDDGAQPHQNPGKPEAVDIVFVVEAPPPKEQAALQGEIDKVLGVVQRLYLRGAVRNPERFRIYYVRLFHIAQLGLQGNAQPDIAAAALAVVTADLLDDEAGRVKNAHLRALGVHALKFSLPFALLYLIIGLSPNGFFVAGLRDLAIDPPTLAAFALLWIGCFTGVWLAYGIRKAKVSLADLVTTDEDRLDPQIRLIFAGLLTMLLGILFTLGVFELKIGTVELTDIAARPMLAYLVGTLCGISELALPASVGNRAGALMSGLR</sequence>
<dbReference type="EMBL" id="WNWM01000002">
    <property type="protein sequence ID" value="MUI10960.1"/>
    <property type="molecule type" value="Genomic_DNA"/>
</dbReference>
<reference evidence="3 4" key="1">
    <citation type="submission" date="2019-11" db="EMBL/GenBank/DDBJ databases">
        <title>Draft Genome Sequences of Six Type Strains of the Genus Massilia.</title>
        <authorList>
            <person name="Miess H."/>
            <person name="Frediansyah A."/>
            <person name="Goeker M."/>
            <person name="Gross H."/>
        </authorList>
    </citation>
    <scope>NUCLEOTIDE SEQUENCE [LARGE SCALE GENOMIC DNA]</scope>
    <source>
        <strain evidence="3 4">DSM 17513</strain>
    </source>
</reference>
<evidence type="ECO:0000256" key="2">
    <source>
        <dbReference type="SAM" id="Phobius"/>
    </source>
</evidence>
<proteinExistence type="predicted"/>
<evidence type="ECO:0000313" key="4">
    <source>
        <dbReference type="Proteomes" id="UP000431684"/>
    </source>
</evidence>
<evidence type="ECO:0000313" key="3">
    <source>
        <dbReference type="EMBL" id="MUI10960.1"/>
    </source>
</evidence>
<protein>
    <recommendedName>
        <fullName evidence="5">DUF2391 family protein</fullName>
    </recommendedName>
</protein>
<name>A0A6I3X8L0_9BURK</name>
<feature type="transmembrane region" description="Helical" evidence="2">
    <location>
        <begin position="205"/>
        <end position="225"/>
    </location>
</feature>
<dbReference type="RefSeq" id="WP_155706672.1">
    <property type="nucleotide sequence ID" value="NZ_BMWU01000051.1"/>
</dbReference>
<dbReference type="Proteomes" id="UP000431684">
    <property type="component" value="Unassembled WGS sequence"/>
</dbReference>
<feature type="transmembrane region" description="Helical" evidence="2">
    <location>
        <begin position="285"/>
        <end position="305"/>
    </location>
</feature>
<keyword evidence="2" id="KW-1133">Transmembrane helix</keyword>
<comment type="caution">
    <text evidence="3">The sequence shown here is derived from an EMBL/GenBank/DDBJ whole genome shotgun (WGS) entry which is preliminary data.</text>
</comment>
<dbReference type="OrthoDB" id="9179496at2"/>
<organism evidence="3 4">
    <name type="scientific">Pseudoduganella dura</name>
    <dbReference type="NCBI Taxonomy" id="321982"/>
    <lineage>
        <taxon>Bacteria</taxon>
        <taxon>Pseudomonadati</taxon>
        <taxon>Pseudomonadota</taxon>
        <taxon>Betaproteobacteria</taxon>
        <taxon>Burkholderiales</taxon>
        <taxon>Oxalobacteraceae</taxon>
        <taxon>Telluria group</taxon>
        <taxon>Pseudoduganella</taxon>
    </lineage>
</organism>
<dbReference type="AlphaFoldDB" id="A0A6I3X8L0"/>
<gene>
    <name evidence="3" type="ORF">GJV26_00410</name>
</gene>
<keyword evidence="2" id="KW-0812">Transmembrane</keyword>
<evidence type="ECO:0008006" key="5">
    <source>
        <dbReference type="Google" id="ProtNLM"/>
    </source>
</evidence>
<keyword evidence="4" id="KW-1185">Reference proteome</keyword>
<feature type="transmembrane region" description="Helical" evidence="2">
    <location>
        <begin position="172"/>
        <end position="193"/>
    </location>
</feature>
<feature type="transmembrane region" description="Helical" evidence="2">
    <location>
        <begin position="246"/>
        <end position="265"/>
    </location>
</feature>
<keyword evidence="2" id="KW-0472">Membrane</keyword>
<evidence type="ECO:0000256" key="1">
    <source>
        <dbReference type="SAM" id="MobiDB-lite"/>
    </source>
</evidence>
<accession>A0A6I3X8L0</accession>
<feature type="region of interest" description="Disordered" evidence="1">
    <location>
        <begin position="1"/>
        <end position="29"/>
    </location>
</feature>